<feature type="region of interest" description="Disordered" evidence="1">
    <location>
        <begin position="1"/>
        <end position="29"/>
    </location>
</feature>
<proteinExistence type="predicted"/>
<dbReference type="AlphaFoldDB" id="A0A7W6RSJ4"/>
<comment type="caution">
    <text evidence="2">The sequence shown here is derived from an EMBL/GenBank/DDBJ whole genome shotgun (WGS) entry which is preliminary data.</text>
</comment>
<dbReference type="EMBL" id="JACIGM010000015">
    <property type="protein sequence ID" value="MBB4277828.1"/>
    <property type="molecule type" value="Genomic_DNA"/>
</dbReference>
<dbReference type="Proteomes" id="UP000533641">
    <property type="component" value="Unassembled WGS sequence"/>
</dbReference>
<dbReference type="RefSeq" id="WP_183928583.1">
    <property type="nucleotide sequence ID" value="NZ_JACIGM010000015.1"/>
</dbReference>
<organism evidence="2 3">
    <name type="scientific">Rhizobium mongolense</name>
    <dbReference type="NCBI Taxonomy" id="57676"/>
    <lineage>
        <taxon>Bacteria</taxon>
        <taxon>Pseudomonadati</taxon>
        <taxon>Pseudomonadota</taxon>
        <taxon>Alphaproteobacteria</taxon>
        <taxon>Hyphomicrobiales</taxon>
        <taxon>Rhizobiaceae</taxon>
        <taxon>Rhizobium/Agrobacterium group</taxon>
        <taxon>Rhizobium</taxon>
    </lineage>
</organism>
<evidence type="ECO:0000313" key="2">
    <source>
        <dbReference type="EMBL" id="MBB4277828.1"/>
    </source>
</evidence>
<sequence>MLLHPSDKPRLFESDADDDDQGTYWTPAGPLTASEAHPDLIAQLPPRLGFPRIRLMTACAFDAASGGPVGYFEIALDPDNERACGVFRTILEGKDITSKPVWFPCENDAELVIDKVFRIVQADGWIL</sequence>
<protein>
    <submittedName>
        <fullName evidence="2">Uncharacterized protein</fullName>
    </submittedName>
</protein>
<reference evidence="2 3" key="1">
    <citation type="submission" date="2020-08" db="EMBL/GenBank/DDBJ databases">
        <title>Genomic Encyclopedia of Type Strains, Phase IV (KMG-V): Genome sequencing to study the core and pangenomes of soil and plant-associated prokaryotes.</title>
        <authorList>
            <person name="Whitman W."/>
        </authorList>
    </citation>
    <scope>NUCLEOTIDE SEQUENCE [LARGE SCALE GENOMIC DNA]</scope>
    <source>
        <strain evidence="2 3">SEMIA 402</strain>
    </source>
</reference>
<accession>A0A7W6RSJ4</accession>
<evidence type="ECO:0000256" key="1">
    <source>
        <dbReference type="SAM" id="MobiDB-lite"/>
    </source>
</evidence>
<evidence type="ECO:0000313" key="3">
    <source>
        <dbReference type="Proteomes" id="UP000533641"/>
    </source>
</evidence>
<gene>
    <name evidence="2" type="ORF">GGE12_005637</name>
</gene>
<name>A0A7W6RSJ4_9HYPH</name>
<feature type="compositionally biased region" description="Basic and acidic residues" evidence="1">
    <location>
        <begin position="1"/>
        <end position="13"/>
    </location>
</feature>